<organism evidence="6 7">
    <name type="scientific">Nitrosospira multiformis</name>
    <dbReference type="NCBI Taxonomy" id="1231"/>
    <lineage>
        <taxon>Bacteria</taxon>
        <taxon>Pseudomonadati</taxon>
        <taxon>Pseudomonadota</taxon>
        <taxon>Betaproteobacteria</taxon>
        <taxon>Nitrosomonadales</taxon>
        <taxon>Nitrosomonadaceae</taxon>
        <taxon>Nitrosospira</taxon>
    </lineage>
</organism>
<dbReference type="PANTHER" id="PTHR30258:SF1">
    <property type="entry name" value="PROTEIN TRANSPORT PROTEIN HOFB HOMOLOG"/>
    <property type="match status" value="1"/>
</dbReference>
<dbReference type="OrthoDB" id="5289285at2"/>
<reference evidence="6 7" key="1">
    <citation type="submission" date="2016-10" db="EMBL/GenBank/DDBJ databases">
        <authorList>
            <person name="de Groot N.N."/>
        </authorList>
    </citation>
    <scope>NUCLEOTIDE SEQUENCE [LARGE SCALE GENOMIC DNA]</scope>
    <source>
        <strain evidence="6 7">Nl7</strain>
    </source>
</reference>
<dbReference type="GO" id="GO:0005524">
    <property type="term" value="F:ATP binding"/>
    <property type="evidence" value="ECO:0007669"/>
    <property type="project" value="UniProtKB-KW"/>
</dbReference>
<evidence type="ECO:0000259" key="5">
    <source>
        <dbReference type="PROSITE" id="PS00662"/>
    </source>
</evidence>
<dbReference type="SUPFAM" id="SSF160246">
    <property type="entry name" value="EspE N-terminal domain-like"/>
    <property type="match status" value="1"/>
</dbReference>
<protein>
    <submittedName>
        <fullName evidence="6">General secretion pathway protein E</fullName>
    </submittedName>
</protein>
<proteinExistence type="inferred from homology"/>
<keyword evidence="3" id="KW-0067">ATP-binding</keyword>
<dbReference type="InterPro" id="IPR001482">
    <property type="entry name" value="T2SS/T4SS_dom"/>
</dbReference>
<evidence type="ECO:0000256" key="1">
    <source>
        <dbReference type="ARBA" id="ARBA00006611"/>
    </source>
</evidence>
<sequence>MNAPSVLISERRENPEQTGHPSLALQEEYSRDERPVDEQAPQSASPILLLDAHRLAAARSEAANRAVPVVSILEETLGCEPEQLMAELGRLLRMPVLTMEKLRASTPAFEILPFSEATKKECVLLRQQGKHILAVSNPFSSSLRAWAEEYIDIPALWHLVHPADLTAFFSQQEQTMRAMDSVLPAAERGARQSSEEDLSLKTINEGTSQVVRLVHSTLYDAHKSQASDIHLEVVPGALSIKYRIDGVLTMIGVVQGADLAEQVISRIKVMSNLDIAERRVPQDGRFKISIQGREIDFRVSIMPSAFGEDAVLRILDRQALADHVKGLTLDHLGFDRVAISTLRRLSSEPYGMLLVTGPTGSGKTTTLYAAISEVNQGHDKIITIEDPIEYQLPGVLQIPVNEKKGLTFVRGLRSILRHDPDKIMVGEIRDPETAQIAIQAALTGHLVFTTVHANSVFDVIGRFTHMGVDPYSFVSALNGVAAQRLVRLLCVHCAVEEQPDEQLIAESGIDPEQIATFRFRNGKGCGHCRGSGYRGRNAIAEILVLNDEIRELIVAKEPVRRIKEAARRGGTLFLRDAALAMVRSGQTSLQEANRVTIAA</sequence>
<dbReference type="Gene3D" id="3.30.450.90">
    <property type="match status" value="1"/>
</dbReference>
<evidence type="ECO:0000313" key="6">
    <source>
        <dbReference type="EMBL" id="SET08457.1"/>
    </source>
</evidence>
<dbReference type="CDD" id="cd01129">
    <property type="entry name" value="PulE-GspE-like"/>
    <property type="match status" value="1"/>
</dbReference>
<dbReference type="AlphaFoldDB" id="A0A1I0BN57"/>
<dbReference type="EMBL" id="FOHI01000003">
    <property type="protein sequence ID" value="SET08457.1"/>
    <property type="molecule type" value="Genomic_DNA"/>
</dbReference>
<feature type="compositionally biased region" description="Basic and acidic residues" evidence="4">
    <location>
        <begin position="28"/>
        <end position="37"/>
    </location>
</feature>
<dbReference type="GO" id="GO:0016887">
    <property type="term" value="F:ATP hydrolysis activity"/>
    <property type="evidence" value="ECO:0007669"/>
    <property type="project" value="TreeGrafter"/>
</dbReference>
<comment type="similarity">
    <text evidence="1">Belongs to the GSP E family.</text>
</comment>
<evidence type="ECO:0000313" key="7">
    <source>
        <dbReference type="Proteomes" id="UP000183339"/>
    </source>
</evidence>
<dbReference type="PROSITE" id="PS00662">
    <property type="entry name" value="T2SP_E"/>
    <property type="match status" value="1"/>
</dbReference>
<name>A0A1I0BN57_9PROT</name>
<dbReference type="PANTHER" id="PTHR30258">
    <property type="entry name" value="TYPE II SECRETION SYSTEM PROTEIN GSPE-RELATED"/>
    <property type="match status" value="1"/>
</dbReference>
<dbReference type="Pfam" id="PF00437">
    <property type="entry name" value="T2SSE"/>
    <property type="match status" value="1"/>
</dbReference>
<evidence type="ECO:0000256" key="4">
    <source>
        <dbReference type="SAM" id="MobiDB-lite"/>
    </source>
</evidence>
<gene>
    <name evidence="6" type="ORF">SAMN05216412_10386</name>
</gene>
<evidence type="ECO:0000256" key="3">
    <source>
        <dbReference type="ARBA" id="ARBA00022840"/>
    </source>
</evidence>
<dbReference type="GO" id="GO:0005886">
    <property type="term" value="C:plasma membrane"/>
    <property type="evidence" value="ECO:0007669"/>
    <property type="project" value="TreeGrafter"/>
</dbReference>
<evidence type="ECO:0000256" key="2">
    <source>
        <dbReference type="ARBA" id="ARBA00022741"/>
    </source>
</evidence>
<feature type="domain" description="Bacterial type II secretion system protein E" evidence="5">
    <location>
        <begin position="416"/>
        <end position="430"/>
    </location>
</feature>
<keyword evidence="2" id="KW-0547">Nucleotide-binding</keyword>
<dbReference type="RefSeq" id="WP_081355695.1">
    <property type="nucleotide sequence ID" value="NZ_FOHI01000003.1"/>
</dbReference>
<dbReference type="InterPro" id="IPR027417">
    <property type="entry name" value="P-loop_NTPase"/>
</dbReference>
<dbReference type="Gene3D" id="3.40.50.300">
    <property type="entry name" value="P-loop containing nucleotide triphosphate hydrolases"/>
    <property type="match status" value="1"/>
</dbReference>
<dbReference type="InterPro" id="IPR037257">
    <property type="entry name" value="T2SS_E_N_sf"/>
</dbReference>
<dbReference type="SUPFAM" id="SSF52540">
    <property type="entry name" value="P-loop containing nucleoside triphosphate hydrolases"/>
    <property type="match status" value="1"/>
</dbReference>
<dbReference type="Proteomes" id="UP000183339">
    <property type="component" value="Unassembled WGS sequence"/>
</dbReference>
<feature type="region of interest" description="Disordered" evidence="4">
    <location>
        <begin position="1"/>
        <end position="43"/>
    </location>
</feature>
<accession>A0A1I0BN57</accession>